<accession>A0A4U1J910</accession>
<dbReference type="InterPro" id="IPR021212">
    <property type="entry name" value="DUF2760"/>
</dbReference>
<name>A0A4U1J910_9BACT</name>
<reference evidence="3 4" key="1">
    <citation type="submission" date="2019-04" db="EMBL/GenBank/DDBJ databases">
        <authorList>
            <person name="Li Y."/>
            <person name="Wang J."/>
        </authorList>
    </citation>
    <scope>NUCLEOTIDE SEQUENCE [LARGE SCALE GENOMIC DNA]</scope>
    <source>
        <strain evidence="3 4">DSM 14668</strain>
    </source>
</reference>
<evidence type="ECO:0000313" key="3">
    <source>
        <dbReference type="EMBL" id="TKD04477.1"/>
    </source>
</evidence>
<evidence type="ECO:0000259" key="2">
    <source>
        <dbReference type="Pfam" id="PF10816"/>
    </source>
</evidence>
<dbReference type="EMBL" id="SSMQ01000024">
    <property type="protein sequence ID" value="TKD04477.1"/>
    <property type="molecule type" value="Genomic_DNA"/>
</dbReference>
<dbReference type="Proteomes" id="UP000309215">
    <property type="component" value="Unassembled WGS sequence"/>
</dbReference>
<comment type="caution">
    <text evidence="3">The sequence shown here is derived from an EMBL/GenBank/DDBJ whole genome shotgun (WGS) entry which is preliminary data.</text>
</comment>
<feature type="compositionally biased region" description="Basic and acidic residues" evidence="1">
    <location>
        <begin position="47"/>
        <end position="65"/>
    </location>
</feature>
<sequence length="191" mass="20901">MSEETPLPLATRLWFAWACLVRILFDGQFAARVFKAAVPALPPPEPEPAKLPEKAKKPAPEKPAEPDLSPALSLLALLQREGRLVDFLEQDIATFPDAEIGAAVRVVHEGCRKALHDHLTIVPVRSEEEGHKVTLEAGFSSAEVKLTGNVQGKPPYRGTIQHRGWRVTELRLPTPTAGHDPKILAPAEVEL</sequence>
<dbReference type="RefSeq" id="WP_136931202.1">
    <property type="nucleotide sequence ID" value="NZ_SSMQ01000024.1"/>
</dbReference>
<dbReference type="OrthoDB" id="21395at2"/>
<organism evidence="3 4">
    <name type="scientific">Polyangium fumosum</name>
    <dbReference type="NCBI Taxonomy" id="889272"/>
    <lineage>
        <taxon>Bacteria</taxon>
        <taxon>Pseudomonadati</taxon>
        <taxon>Myxococcota</taxon>
        <taxon>Polyangia</taxon>
        <taxon>Polyangiales</taxon>
        <taxon>Polyangiaceae</taxon>
        <taxon>Polyangium</taxon>
    </lineage>
</organism>
<proteinExistence type="predicted"/>
<evidence type="ECO:0000313" key="4">
    <source>
        <dbReference type="Proteomes" id="UP000309215"/>
    </source>
</evidence>
<feature type="domain" description="DUF2760" evidence="2">
    <location>
        <begin position="70"/>
        <end position="190"/>
    </location>
</feature>
<feature type="region of interest" description="Disordered" evidence="1">
    <location>
        <begin position="42"/>
        <end position="67"/>
    </location>
</feature>
<dbReference type="Pfam" id="PF10816">
    <property type="entry name" value="DUF2760"/>
    <property type="match status" value="1"/>
</dbReference>
<gene>
    <name evidence="3" type="ORF">E8A74_22980</name>
</gene>
<evidence type="ECO:0000256" key="1">
    <source>
        <dbReference type="SAM" id="MobiDB-lite"/>
    </source>
</evidence>
<protein>
    <submittedName>
        <fullName evidence="3">DUF2760 domain-containing protein</fullName>
    </submittedName>
</protein>
<keyword evidence="4" id="KW-1185">Reference proteome</keyword>
<dbReference type="AlphaFoldDB" id="A0A4U1J910"/>